<keyword evidence="1" id="KW-0472">Membrane</keyword>
<feature type="transmembrane region" description="Helical" evidence="1">
    <location>
        <begin position="12"/>
        <end position="31"/>
    </location>
</feature>
<feature type="transmembrane region" description="Helical" evidence="1">
    <location>
        <begin position="173"/>
        <end position="202"/>
    </location>
</feature>
<dbReference type="Gene3D" id="1.20.140.150">
    <property type="match status" value="1"/>
</dbReference>
<dbReference type="InterPro" id="IPR009571">
    <property type="entry name" value="SUR7/Rim9-like_fungi"/>
</dbReference>
<dbReference type="Proteomes" id="UP000322873">
    <property type="component" value="Unassembled WGS sequence"/>
</dbReference>
<dbReference type="VEuPathDB" id="FungiDB:MFRU_008g00710"/>
<sequence length="250" mass="26798">MATGFLHHIGTFLLFASAILLLITTISAPVINDIGMLKVKLTNGTENANSVVSFGTFGYCVLDVDTKGNDYCTKKHIGYNPASIMSHIESTDFSTASEDTSKGLTRVMILHPVACGVMFIAFLLALGAGFIGSFLASLVSFVAFIIALVAMACDFVLFGIIKNHVNGDASGSHAYFSVGIWCVLAAMVAGFLGAVLVFVTCLSKRMHEKRRRGSVGEKGYVGGASPARRHFWQRGEIATRFWCLGVKVGR</sequence>
<accession>A0A5M9J6K7</accession>
<dbReference type="EMBL" id="VICG01000014">
    <property type="protein sequence ID" value="KAA8565134.1"/>
    <property type="molecule type" value="Genomic_DNA"/>
</dbReference>
<keyword evidence="1" id="KW-0812">Transmembrane</keyword>
<keyword evidence="1" id="KW-1133">Transmembrane helix</keyword>
<organism evidence="2 3">
    <name type="scientific">Monilinia fructicola</name>
    <name type="common">Brown rot fungus</name>
    <name type="synonym">Ciboria fructicola</name>
    <dbReference type="NCBI Taxonomy" id="38448"/>
    <lineage>
        <taxon>Eukaryota</taxon>
        <taxon>Fungi</taxon>
        <taxon>Dikarya</taxon>
        <taxon>Ascomycota</taxon>
        <taxon>Pezizomycotina</taxon>
        <taxon>Leotiomycetes</taxon>
        <taxon>Helotiales</taxon>
        <taxon>Sclerotiniaceae</taxon>
        <taxon>Monilinia</taxon>
    </lineage>
</organism>
<evidence type="ECO:0000313" key="2">
    <source>
        <dbReference type="EMBL" id="KAA8565134.1"/>
    </source>
</evidence>
<dbReference type="InterPro" id="IPR051380">
    <property type="entry name" value="pH-response_reg_palI/RIM9"/>
</dbReference>
<dbReference type="GO" id="GO:0035838">
    <property type="term" value="C:growing cell tip"/>
    <property type="evidence" value="ECO:0007669"/>
    <property type="project" value="TreeGrafter"/>
</dbReference>
<keyword evidence="3" id="KW-1185">Reference proteome</keyword>
<dbReference type="GO" id="GO:0005886">
    <property type="term" value="C:plasma membrane"/>
    <property type="evidence" value="ECO:0007669"/>
    <property type="project" value="InterPro"/>
</dbReference>
<evidence type="ECO:0008006" key="4">
    <source>
        <dbReference type="Google" id="ProtNLM"/>
    </source>
</evidence>
<proteinExistence type="predicted"/>
<feature type="transmembrane region" description="Helical" evidence="1">
    <location>
        <begin position="138"/>
        <end position="161"/>
    </location>
</feature>
<protein>
    <recommendedName>
        <fullName evidence="4">Pali-domain-containing protein</fullName>
    </recommendedName>
</protein>
<evidence type="ECO:0000256" key="1">
    <source>
        <dbReference type="SAM" id="Phobius"/>
    </source>
</evidence>
<dbReference type="GO" id="GO:0032153">
    <property type="term" value="C:cell division site"/>
    <property type="evidence" value="ECO:0007669"/>
    <property type="project" value="TreeGrafter"/>
</dbReference>
<comment type="caution">
    <text evidence="2">The sequence shown here is derived from an EMBL/GenBank/DDBJ whole genome shotgun (WGS) entry which is preliminary data.</text>
</comment>
<dbReference type="AlphaFoldDB" id="A0A5M9J6K7"/>
<gene>
    <name evidence="2" type="ORF">EYC84_010881</name>
</gene>
<dbReference type="PANTHER" id="PTHR28013">
    <property type="entry name" value="PROTEIN DCV1-RELATED"/>
    <property type="match status" value="1"/>
</dbReference>
<reference evidence="2 3" key="1">
    <citation type="submission" date="2019-06" db="EMBL/GenBank/DDBJ databases">
        <title>Genome Sequence of the Brown Rot Fungal Pathogen Monilinia fructicola.</title>
        <authorList>
            <person name="De Miccolis Angelini R.M."/>
            <person name="Landi L."/>
            <person name="Abate D."/>
            <person name="Pollastro S."/>
            <person name="Romanazzi G."/>
            <person name="Faretra F."/>
        </authorList>
    </citation>
    <scope>NUCLEOTIDE SEQUENCE [LARGE SCALE GENOMIC DNA]</scope>
    <source>
        <strain evidence="2 3">Mfrc123</strain>
    </source>
</reference>
<dbReference type="Pfam" id="PF06687">
    <property type="entry name" value="SUR7"/>
    <property type="match status" value="1"/>
</dbReference>
<name>A0A5M9J6K7_MONFR</name>
<feature type="transmembrane region" description="Helical" evidence="1">
    <location>
        <begin position="109"/>
        <end position="131"/>
    </location>
</feature>
<evidence type="ECO:0000313" key="3">
    <source>
        <dbReference type="Proteomes" id="UP000322873"/>
    </source>
</evidence>
<dbReference type="PANTHER" id="PTHR28013:SF7">
    <property type="entry name" value="PALI-DOMAIN-CONTAINING PROTEIN"/>
    <property type="match status" value="1"/>
</dbReference>